<evidence type="ECO:0000313" key="1">
    <source>
        <dbReference type="EMBL" id="MCG7505351.1"/>
    </source>
</evidence>
<dbReference type="RefSeq" id="WP_239364295.1">
    <property type="nucleotide sequence ID" value="NZ_JAKREW010000007.1"/>
</dbReference>
<gene>
    <name evidence="1" type="ORF">L4923_09995</name>
</gene>
<organism evidence="1 2">
    <name type="scientific">Mesorhizobium retamae</name>
    <dbReference type="NCBI Taxonomy" id="2912854"/>
    <lineage>
        <taxon>Bacteria</taxon>
        <taxon>Pseudomonadati</taxon>
        <taxon>Pseudomonadota</taxon>
        <taxon>Alphaproteobacteria</taxon>
        <taxon>Hyphomicrobiales</taxon>
        <taxon>Phyllobacteriaceae</taxon>
        <taxon>Mesorhizobium</taxon>
    </lineage>
</organism>
<dbReference type="EMBL" id="JAKREW010000007">
    <property type="protein sequence ID" value="MCG7505351.1"/>
    <property type="molecule type" value="Genomic_DNA"/>
</dbReference>
<accession>A0ABS9QD60</accession>
<comment type="caution">
    <text evidence="1">The sequence shown here is derived from an EMBL/GenBank/DDBJ whole genome shotgun (WGS) entry which is preliminary data.</text>
</comment>
<proteinExistence type="predicted"/>
<protein>
    <submittedName>
        <fullName evidence="1">Uncharacterized protein</fullName>
    </submittedName>
</protein>
<sequence>MFDPRVGMKIYDNAWYLGHELEPEEAADVLSTMGVTYVLAQSRLLPMQDTAIESIPTALERARFETLDDRKFRDALQARGIAYFASLNVGFDPKYIATHPELLPIDQFGQREEKADWYIALPPDRREFMAYKIGLLKKAVAALEPDGVHLGFIRWPGFWEIWLPDVERGQMPDYSYDRATLGRFYADTGIDVVDKDPATAARLLAQEHRSGWRDWKCSVTTRAVGSIRNALRTIKPDVKIAINTLPFFLDDFDNAVEEVFGQSPARLAEVSDVFEVMAYHQILRRDASWPGQIASDIKRRSQKTTVCTIQGNALYLEGMHAGRGRAEKIETEEFLRAVDGVEASAAEGICVFTFTDFLDMRKTSDGLRRIDRLRAFRR</sequence>
<keyword evidence="2" id="KW-1185">Reference proteome</keyword>
<dbReference type="Gene3D" id="3.20.20.80">
    <property type="entry name" value="Glycosidases"/>
    <property type="match status" value="1"/>
</dbReference>
<evidence type="ECO:0000313" key="2">
    <source>
        <dbReference type="Proteomes" id="UP001201701"/>
    </source>
</evidence>
<reference evidence="1 2" key="1">
    <citation type="submission" date="2022-02" db="EMBL/GenBank/DDBJ databases">
        <title>Draft genome sequence of Mezorhizobium retamae strain IRAMC:0171 isolated from Retama raetam nodules.</title>
        <authorList>
            <person name="Bengaied R."/>
            <person name="Sbissi I."/>
            <person name="Huber K."/>
            <person name="Ghodbane F."/>
            <person name="Nouioui I."/>
            <person name="Tarhouni M."/>
            <person name="Gtari M."/>
        </authorList>
    </citation>
    <scope>NUCLEOTIDE SEQUENCE [LARGE SCALE GENOMIC DNA]</scope>
    <source>
        <strain evidence="1 2">IRAMC:0171</strain>
    </source>
</reference>
<dbReference type="Proteomes" id="UP001201701">
    <property type="component" value="Unassembled WGS sequence"/>
</dbReference>
<name>A0ABS9QD60_9HYPH</name>